<accession>A0A940WF20</accession>
<evidence type="ECO:0000313" key="3">
    <source>
        <dbReference type="Proteomes" id="UP000674234"/>
    </source>
</evidence>
<proteinExistence type="predicted"/>
<dbReference type="AlphaFoldDB" id="A0A940WF20"/>
<protein>
    <submittedName>
        <fullName evidence="2">Uncharacterized protein</fullName>
    </submittedName>
</protein>
<sequence length="78" mass="8126">MPETAVCAEGGCTAEVPATDENRCGGAADGGAQGCGEIFCDAHLWHSFQYGFLCADDHNGIDDRPGPDDTTKETNPHA</sequence>
<evidence type="ECO:0000313" key="2">
    <source>
        <dbReference type="EMBL" id="MBP2704434.1"/>
    </source>
</evidence>
<organism evidence="2 3">
    <name type="scientific">Microbispora oryzae</name>
    <dbReference type="NCBI Taxonomy" id="2806554"/>
    <lineage>
        <taxon>Bacteria</taxon>
        <taxon>Bacillati</taxon>
        <taxon>Actinomycetota</taxon>
        <taxon>Actinomycetes</taxon>
        <taxon>Streptosporangiales</taxon>
        <taxon>Streptosporangiaceae</taxon>
        <taxon>Microbispora</taxon>
    </lineage>
</organism>
<dbReference type="Proteomes" id="UP000674234">
    <property type="component" value="Unassembled WGS sequence"/>
</dbReference>
<name>A0A940WF20_9ACTN</name>
<evidence type="ECO:0000256" key="1">
    <source>
        <dbReference type="SAM" id="MobiDB-lite"/>
    </source>
</evidence>
<comment type="caution">
    <text evidence="2">The sequence shown here is derived from an EMBL/GenBank/DDBJ whole genome shotgun (WGS) entry which is preliminary data.</text>
</comment>
<gene>
    <name evidence="2" type="ORF">JOL79_11475</name>
</gene>
<reference evidence="2" key="1">
    <citation type="submission" date="2021-02" db="EMBL/GenBank/DDBJ databases">
        <title>Draft genome sequence of Microbispora sp. RL4-1S isolated from rice leaves in Thailand.</title>
        <authorList>
            <person name="Muangham S."/>
            <person name="Duangmal K."/>
        </authorList>
    </citation>
    <scope>NUCLEOTIDE SEQUENCE</scope>
    <source>
        <strain evidence="2">RL4-1S</strain>
    </source>
</reference>
<keyword evidence="3" id="KW-1185">Reference proteome</keyword>
<feature type="region of interest" description="Disordered" evidence="1">
    <location>
        <begin position="59"/>
        <end position="78"/>
    </location>
</feature>
<dbReference type="RefSeq" id="WP_210155739.1">
    <property type="nucleotide sequence ID" value="NZ_JAFCNB010000005.1"/>
</dbReference>
<dbReference type="EMBL" id="JAFCNB010000005">
    <property type="protein sequence ID" value="MBP2704434.1"/>
    <property type="molecule type" value="Genomic_DNA"/>
</dbReference>